<sequence length="71" mass="7775">MNESATPSTAETVCLVVSGLLRVYDLVDISAKSCRMKSKYNAKNDIAQTGEVRNAGLHSIFRWGKEAEELA</sequence>
<dbReference type="AlphaFoldDB" id="A0A0D0ABF2"/>
<protein>
    <submittedName>
        <fullName evidence="1">Uncharacterized protein</fullName>
    </submittedName>
</protein>
<dbReference type="HOGENOM" id="CLU_2741728_0_0_1"/>
<name>A0A0D0ABF2_9AGAM</name>
<gene>
    <name evidence="1" type="ORF">CY34DRAFT_808678</name>
</gene>
<dbReference type="InParanoid" id="A0A0D0ABF2"/>
<organism evidence="1 2">
    <name type="scientific">Suillus luteus UH-Slu-Lm8-n1</name>
    <dbReference type="NCBI Taxonomy" id="930992"/>
    <lineage>
        <taxon>Eukaryota</taxon>
        <taxon>Fungi</taxon>
        <taxon>Dikarya</taxon>
        <taxon>Basidiomycota</taxon>
        <taxon>Agaricomycotina</taxon>
        <taxon>Agaricomycetes</taxon>
        <taxon>Agaricomycetidae</taxon>
        <taxon>Boletales</taxon>
        <taxon>Suillineae</taxon>
        <taxon>Suillaceae</taxon>
        <taxon>Suillus</taxon>
    </lineage>
</organism>
<dbReference type="EMBL" id="KN835359">
    <property type="protein sequence ID" value="KIK39091.1"/>
    <property type="molecule type" value="Genomic_DNA"/>
</dbReference>
<keyword evidence="2" id="KW-1185">Reference proteome</keyword>
<accession>A0A0D0ABF2</accession>
<reference evidence="2" key="2">
    <citation type="submission" date="2015-01" db="EMBL/GenBank/DDBJ databases">
        <title>Evolutionary Origins and Diversification of the Mycorrhizal Mutualists.</title>
        <authorList>
            <consortium name="DOE Joint Genome Institute"/>
            <consortium name="Mycorrhizal Genomics Consortium"/>
            <person name="Kohler A."/>
            <person name="Kuo A."/>
            <person name="Nagy L.G."/>
            <person name="Floudas D."/>
            <person name="Copeland A."/>
            <person name="Barry K.W."/>
            <person name="Cichocki N."/>
            <person name="Veneault-Fourrey C."/>
            <person name="LaButti K."/>
            <person name="Lindquist E.A."/>
            <person name="Lipzen A."/>
            <person name="Lundell T."/>
            <person name="Morin E."/>
            <person name="Murat C."/>
            <person name="Riley R."/>
            <person name="Ohm R."/>
            <person name="Sun H."/>
            <person name="Tunlid A."/>
            <person name="Henrissat B."/>
            <person name="Grigoriev I.V."/>
            <person name="Hibbett D.S."/>
            <person name="Martin F."/>
        </authorList>
    </citation>
    <scope>NUCLEOTIDE SEQUENCE [LARGE SCALE GENOMIC DNA]</scope>
    <source>
        <strain evidence="2">UH-Slu-Lm8-n1</strain>
    </source>
</reference>
<reference evidence="1 2" key="1">
    <citation type="submission" date="2014-04" db="EMBL/GenBank/DDBJ databases">
        <authorList>
            <consortium name="DOE Joint Genome Institute"/>
            <person name="Kuo A."/>
            <person name="Ruytinx J."/>
            <person name="Rineau F."/>
            <person name="Colpaert J."/>
            <person name="Kohler A."/>
            <person name="Nagy L.G."/>
            <person name="Floudas D."/>
            <person name="Copeland A."/>
            <person name="Barry K.W."/>
            <person name="Cichocki N."/>
            <person name="Veneault-Fourrey C."/>
            <person name="LaButti K."/>
            <person name="Lindquist E.A."/>
            <person name="Lipzen A."/>
            <person name="Lundell T."/>
            <person name="Morin E."/>
            <person name="Murat C."/>
            <person name="Sun H."/>
            <person name="Tunlid A."/>
            <person name="Henrissat B."/>
            <person name="Grigoriev I.V."/>
            <person name="Hibbett D.S."/>
            <person name="Martin F."/>
            <person name="Nordberg H.P."/>
            <person name="Cantor M.N."/>
            <person name="Hua S.X."/>
        </authorList>
    </citation>
    <scope>NUCLEOTIDE SEQUENCE [LARGE SCALE GENOMIC DNA]</scope>
    <source>
        <strain evidence="1 2">UH-Slu-Lm8-n1</strain>
    </source>
</reference>
<proteinExistence type="predicted"/>
<evidence type="ECO:0000313" key="2">
    <source>
        <dbReference type="Proteomes" id="UP000054485"/>
    </source>
</evidence>
<dbReference type="Proteomes" id="UP000054485">
    <property type="component" value="Unassembled WGS sequence"/>
</dbReference>
<evidence type="ECO:0000313" key="1">
    <source>
        <dbReference type="EMBL" id="KIK39091.1"/>
    </source>
</evidence>